<dbReference type="HOGENOM" id="CLU_052657_1_1_6"/>
<dbReference type="Gene3D" id="1.20.1440.100">
    <property type="entry name" value="SG protein - dephosphorylation function"/>
    <property type="match status" value="1"/>
</dbReference>
<evidence type="ECO:0000256" key="5">
    <source>
        <dbReference type="ARBA" id="ARBA00022723"/>
    </source>
</evidence>
<keyword evidence="5" id="KW-0479">Metal-binding</keyword>
<evidence type="ECO:0000256" key="7">
    <source>
        <dbReference type="ARBA" id="ARBA00022842"/>
    </source>
</evidence>
<dbReference type="InterPro" id="IPR023214">
    <property type="entry name" value="HAD_sf"/>
</dbReference>
<evidence type="ECO:0000256" key="10">
    <source>
        <dbReference type="ARBA" id="ARBA00053547"/>
    </source>
</evidence>
<dbReference type="RefSeq" id="WP_044620430.1">
    <property type="nucleotide sequence ID" value="NZ_CP007142.1"/>
</dbReference>
<evidence type="ECO:0000313" key="11">
    <source>
        <dbReference type="EMBL" id="AJQ97737.1"/>
    </source>
</evidence>
<evidence type="ECO:0000313" key="12">
    <source>
        <dbReference type="Proteomes" id="UP000032266"/>
    </source>
</evidence>
<dbReference type="SUPFAM" id="SSF56784">
    <property type="entry name" value="HAD-like"/>
    <property type="match status" value="1"/>
</dbReference>
<sequence>MTLAIFDLDNTLLNGDSDHAWGEFLIAKQLVKADQHQQQNDFFYEQYLAGTLDIFAYQEFVLSFLTQYDETALEQLHQEFMTTSIEPIILPQGRRLLAQHREQGHFIMIITATNDFITGPIANMLEVDHLIATQAEKINGRYTGRISGTPSFQQGKVIRLQQWLDENGESLDGAYFYSDSHNDLPLLQQVSHPVAVDPDQTLAAYAREHNWPVISLRD</sequence>
<name>A0A0C5VSV6_9GAMM</name>
<dbReference type="FunFam" id="3.40.50.1000:FF:000025">
    <property type="entry name" value="HAD hydrolase, family IB"/>
    <property type="match status" value="1"/>
</dbReference>
<dbReference type="NCBIfam" id="TIGR01488">
    <property type="entry name" value="HAD-SF-IB"/>
    <property type="match status" value="1"/>
</dbReference>
<dbReference type="NCBIfam" id="TIGR01490">
    <property type="entry name" value="HAD-SF-IB-hyp1"/>
    <property type="match status" value="1"/>
</dbReference>
<dbReference type="PATRIC" id="fig|1445510.3.peg.5666"/>
<dbReference type="Proteomes" id="UP000032266">
    <property type="component" value="Chromosome"/>
</dbReference>
<gene>
    <name evidence="11" type="ORF">YC6258_05709</name>
</gene>
<evidence type="ECO:0000256" key="2">
    <source>
        <dbReference type="ARBA" id="ARBA00009184"/>
    </source>
</evidence>
<dbReference type="STRING" id="1445510.YC6258_05709"/>
<dbReference type="InterPro" id="IPR050582">
    <property type="entry name" value="HAD-like_SerB"/>
</dbReference>
<dbReference type="KEGG" id="gsn:YC6258_05709"/>
<evidence type="ECO:0000256" key="4">
    <source>
        <dbReference type="ARBA" id="ARBA00021697"/>
    </source>
</evidence>
<dbReference type="AlphaFoldDB" id="A0A0C5VSV6"/>
<keyword evidence="12" id="KW-1185">Reference proteome</keyword>
<comment type="similarity">
    <text evidence="2">Belongs to the HAD-like hydrolase superfamily. SerB family.</text>
</comment>
<dbReference type="EC" id="3.1.3.15" evidence="3"/>
<dbReference type="InterPro" id="IPR006385">
    <property type="entry name" value="HAD_hydro_SerB1"/>
</dbReference>
<evidence type="ECO:0000256" key="8">
    <source>
        <dbReference type="ARBA" id="ARBA00033209"/>
    </source>
</evidence>
<dbReference type="Gene3D" id="3.40.50.1000">
    <property type="entry name" value="HAD superfamily/HAD-like"/>
    <property type="match status" value="1"/>
</dbReference>
<dbReference type="EMBL" id="CP007142">
    <property type="protein sequence ID" value="AJQ97737.1"/>
    <property type="molecule type" value="Genomic_DNA"/>
</dbReference>
<keyword evidence="7" id="KW-0460">Magnesium</keyword>
<dbReference type="CDD" id="cd02612">
    <property type="entry name" value="HAD_PGPPase"/>
    <property type="match status" value="1"/>
</dbReference>
<dbReference type="PANTHER" id="PTHR43344">
    <property type="entry name" value="PHOSPHOSERINE PHOSPHATASE"/>
    <property type="match status" value="1"/>
</dbReference>
<evidence type="ECO:0000256" key="1">
    <source>
        <dbReference type="ARBA" id="ARBA00004970"/>
    </source>
</evidence>
<dbReference type="PANTHER" id="PTHR43344:SF13">
    <property type="entry name" value="PHOSPHATASE RV3661-RELATED"/>
    <property type="match status" value="1"/>
</dbReference>
<dbReference type="GO" id="GO:0046872">
    <property type="term" value="F:metal ion binding"/>
    <property type="evidence" value="ECO:0007669"/>
    <property type="project" value="UniProtKB-KW"/>
</dbReference>
<dbReference type="Pfam" id="PF12710">
    <property type="entry name" value="HAD"/>
    <property type="match status" value="1"/>
</dbReference>
<proteinExistence type="inferred from homology"/>
<comment type="catalytic activity">
    <reaction evidence="9">
        <text>L-histidinol phosphate + H2O = L-histidinol + phosphate</text>
        <dbReference type="Rhea" id="RHEA:14465"/>
        <dbReference type="ChEBI" id="CHEBI:15377"/>
        <dbReference type="ChEBI" id="CHEBI:43474"/>
        <dbReference type="ChEBI" id="CHEBI:57699"/>
        <dbReference type="ChEBI" id="CHEBI:57980"/>
        <dbReference type="EC" id="3.1.3.15"/>
    </reaction>
    <physiologicalReaction direction="left-to-right" evidence="9">
        <dbReference type="Rhea" id="RHEA:14466"/>
    </physiologicalReaction>
</comment>
<organism evidence="11 12">
    <name type="scientific">Gynuella sunshinyii YC6258</name>
    <dbReference type="NCBI Taxonomy" id="1445510"/>
    <lineage>
        <taxon>Bacteria</taxon>
        <taxon>Pseudomonadati</taxon>
        <taxon>Pseudomonadota</taxon>
        <taxon>Gammaproteobacteria</taxon>
        <taxon>Oceanospirillales</taxon>
        <taxon>Saccharospirillaceae</taxon>
        <taxon>Gynuella</taxon>
    </lineage>
</organism>
<dbReference type="OrthoDB" id="9784466at2"/>
<protein>
    <recommendedName>
        <fullName evidence="4">Histidinol-phosphatase</fullName>
        <ecNumber evidence="3">3.1.3.15</ecNumber>
    </recommendedName>
    <alternativeName>
        <fullName evidence="8">Histidinol-phosphate phosphatase</fullName>
    </alternativeName>
</protein>
<evidence type="ECO:0000256" key="6">
    <source>
        <dbReference type="ARBA" id="ARBA00022801"/>
    </source>
</evidence>
<evidence type="ECO:0000256" key="3">
    <source>
        <dbReference type="ARBA" id="ARBA00013085"/>
    </source>
</evidence>
<comment type="function">
    <text evidence="10">Catalyzes the dephosphorylation of histidinol-phosphate to histidinol, the direct precursor of histidine.</text>
</comment>
<comment type="pathway">
    <text evidence="1">Amino-acid biosynthesis; L-histidine biosynthesis; L-histidine from 5-phospho-alpha-D-ribose 1-diphosphate: step 8/9.</text>
</comment>
<reference evidence="11 12" key="1">
    <citation type="submission" date="2014-01" db="EMBL/GenBank/DDBJ databases">
        <title>Full genme sequencing of cellulolytic bacterium Gynuella sunshinyii YC6258T gen. nov., sp. nov.</title>
        <authorList>
            <person name="Khan H."/>
            <person name="Chung E.J."/>
            <person name="Chung Y.R."/>
        </authorList>
    </citation>
    <scope>NUCLEOTIDE SEQUENCE [LARGE SCALE GENOMIC DNA]</scope>
    <source>
        <strain evidence="11 12">YC6258</strain>
    </source>
</reference>
<keyword evidence="6 11" id="KW-0378">Hydrolase</keyword>
<accession>A0A0C5VSV6</accession>
<dbReference type="InterPro" id="IPR036412">
    <property type="entry name" value="HAD-like_sf"/>
</dbReference>
<dbReference type="GO" id="GO:0004401">
    <property type="term" value="F:histidinol-phosphatase activity"/>
    <property type="evidence" value="ECO:0007669"/>
    <property type="project" value="UniProtKB-EC"/>
</dbReference>
<evidence type="ECO:0000256" key="9">
    <source>
        <dbReference type="ARBA" id="ARBA00052092"/>
    </source>
</evidence>